<feature type="domain" description="TRAF-type" evidence="11">
    <location>
        <begin position="167"/>
        <end position="223"/>
    </location>
</feature>
<dbReference type="GeneID" id="108680316"/>
<dbReference type="PROSITE" id="PS50089">
    <property type="entry name" value="ZF_RING_2"/>
    <property type="match status" value="1"/>
</dbReference>
<dbReference type="Gene3D" id="2.60.210.10">
    <property type="entry name" value="Apoptosis, Tumor Necrosis Factor Receptor Associated Protein 2, Chain A"/>
    <property type="match status" value="1"/>
</dbReference>
<dbReference type="PANTHER" id="PTHR10131:SF152">
    <property type="entry name" value="TNF RECEPTOR-ASSOCIATED FACTOR 6"/>
    <property type="match status" value="1"/>
</dbReference>
<evidence type="ECO:0000313" key="14">
    <source>
        <dbReference type="RefSeq" id="XP_047738007.1"/>
    </source>
</evidence>
<dbReference type="InterPro" id="IPR013083">
    <property type="entry name" value="Znf_RING/FYVE/PHD"/>
</dbReference>
<evidence type="ECO:0000256" key="7">
    <source>
        <dbReference type="PROSITE-ProRule" id="PRU00207"/>
    </source>
</evidence>
<dbReference type="SMART" id="SM00061">
    <property type="entry name" value="MATH"/>
    <property type="match status" value="1"/>
</dbReference>
<dbReference type="InterPro" id="IPR017907">
    <property type="entry name" value="Znf_RING_CS"/>
</dbReference>
<dbReference type="InterPro" id="IPR008974">
    <property type="entry name" value="TRAF-like"/>
</dbReference>
<dbReference type="GO" id="GO:0008270">
    <property type="term" value="F:zinc ion binding"/>
    <property type="evidence" value="ECO:0007669"/>
    <property type="project" value="UniProtKB-KW"/>
</dbReference>
<dbReference type="FunFam" id="3.30.40.10:FF:000179">
    <property type="entry name" value="TNF receptor-associated factor"/>
    <property type="match status" value="1"/>
</dbReference>
<dbReference type="Gene3D" id="3.30.40.10">
    <property type="entry name" value="Zinc/RING finger domain, C3HC4 (zinc finger)"/>
    <property type="match status" value="2"/>
</dbReference>
<dbReference type="AlphaFoldDB" id="A0A8B7PEP5"/>
<dbReference type="PROSITE" id="PS00518">
    <property type="entry name" value="ZF_RING_1"/>
    <property type="match status" value="1"/>
</dbReference>
<feature type="zinc finger region" description="TRAF-type" evidence="7">
    <location>
        <begin position="114"/>
        <end position="157"/>
    </location>
</feature>
<proteinExistence type="predicted"/>
<dbReference type="PIRSF" id="PIRSF015614">
    <property type="entry name" value="TRAF"/>
    <property type="match status" value="1"/>
</dbReference>
<organism evidence="12 13">
    <name type="scientific">Hyalella azteca</name>
    <name type="common">Amphipod</name>
    <dbReference type="NCBI Taxonomy" id="294128"/>
    <lineage>
        <taxon>Eukaryota</taxon>
        <taxon>Metazoa</taxon>
        <taxon>Ecdysozoa</taxon>
        <taxon>Arthropoda</taxon>
        <taxon>Crustacea</taxon>
        <taxon>Multicrustacea</taxon>
        <taxon>Malacostraca</taxon>
        <taxon>Eumalacostraca</taxon>
        <taxon>Peracarida</taxon>
        <taxon>Amphipoda</taxon>
        <taxon>Senticaudata</taxon>
        <taxon>Talitrida</taxon>
        <taxon>Talitroidea</taxon>
        <taxon>Hyalellidae</taxon>
        <taxon>Hyalella</taxon>
    </lineage>
</organism>
<feature type="region of interest" description="Disordered" evidence="8">
    <location>
        <begin position="266"/>
        <end position="287"/>
    </location>
</feature>
<protein>
    <submittedName>
        <fullName evidence="13">TNF receptor-associated factor 6-like isoform X1</fullName>
    </submittedName>
    <submittedName>
        <fullName evidence="14">TNF receptor-associated factor 6-like isoform X2</fullName>
    </submittedName>
</protein>
<dbReference type="SUPFAM" id="SSF57850">
    <property type="entry name" value="RING/U-box"/>
    <property type="match status" value="1"/>
</dbReference>
<keyword evidence="3 7" id="KW-0479">Metal-binding</keyword>
<dbReference type="GO" id="GO:0042981">
    <property type="term" value="P:regulation of apoptotic process"/>
    <property type="evidence" value="ECO:0007669"/>
    <property type="project" value="InterPro"/>
</dbReference>
<evidence type="ECO:0000256" key="6">
    <source>
        <dbReference type="ARBA" id="ARBA00022833"/>
    </source>
</evidence>
<evidence type="ECO:0000313" key="13">
    <source>
        <dbReference type="RefSeq" id="XP_018024609.1"/>
    </source>
</evidence>
<dbReference type="GO" id="GO:0045087">
    <property type="term" value="P:innate immune response"/>
    <property type="evidence" value="ECO:0007669"/>
    <property type="project" value="TreeGrafter"/>
</dbReference>
<dbReference type="RefSeq" id="XP_018024609.1">
    <property type="nucleotide sequence ID" value="XM_018169120.2"/>
</dbReference>
<dbReference type="InterPro" id="IPR002083">
    <property type="entry name" value="MATH/TRAF_dom"/>
</dbReference>
<keyword evidence="12" id="KW-1185">Reference proteome</keyword>
<evidence type="ECO:0000259" key="9">
    <source>
        <dbReference type="PROSITE" id="PS50089"/>
    </source>
</evidence>
<evidence type="ECO:0000256" key="5">
    <source>
        <dbReference type="ARBA" id="ARBA00022771"/>
    </source>
</evidence>
<keyword evidence="5 7" id="KW-0863">Zinc-finger</keyword>
<dbReference type="PROSITE" id="PS50144">
    <property type="entry name" value="MATH"/>
    <property type="match status" value="1"/>
</dbReference>
<dbReference type="CDD" id="cd00270">
    <property type="entry name" value="MATH_TRAF_C"/>
    <property type="match status" value="1"/>
</dbReference>
<dbReference type="GO" id="GO:0031663">
    <property type="term" value="P:lipopolysaccharide-mediated signaling pathway"/>
    <property type="evidence" value="ECO:0007669"/>
    <property type="project" value="TreeGrafter"/>
</dbReference>
<dbReference type="GO" id="GO:0061630">
    <property type="term" value="F:ubiquitin protein ligase activity"/>
    <property type="evidence" value="ECO:0007669"/>
    <property type="project" value="TreeGrafter"/>
</dbReference>
<reference evidence="13 14" key="1">
    <citation type="submission" date="2025-04" db="UniProtKB">
        <authorList>
            <consortium name="RefSeq"/>
        </authorList>
    </citation>
    <scope>IDENTIFICATION</scope>
    <source>
        <tissue evidence="13 14">Whole organism</tissue>
    </source>
</reference>
<evidence type="ECO:0000256" key="1">
    <source>
        <dbReference type="ARBA" id="ARBA00004496"/>
    </source>
</evidence>
<keyword evidence="2" id="KW-0963">Cytoplasm</keyword>
<feature type="zinc finger region" description="TRAF-type" evidence="7">
    <location>
        <begin position="167"/>
        <end position="223"/>
    </location>
</feature>
<evidence type="ECO:0000256" key="3">
    <source>
        <dbReference type="ARBA" id="ARBA00022723"/>
    </source>
</evidence>
<dbReference type="SMART" id="SM00184">
    <property type="entry name" value="RING"/>
    <property type="match status" value="1"/>
</dbReference>
<dbReference type="SUPFAM" id="SSF49599">
    <property type="entry name" value="TRAF domain-like"/>
    <property type="match status" value="3"/>
</dbReference>
<comment type="subcellular location">
    <subcellularLocation>
        <location evidence="1">Cytoplasm</location>
    </subcellularLocation>
</comment>
<evidence type="ECO:0000256" key="2">
    <source>
        <dbReference type="ARBA" id="ARBA00022490"/>
    </source>
</evidence>
<dbReference type="RefSeq" id="XP_047738007.1">
    <property type="nucleotide sequence ID" value="XM_047882051.1"/>
</dbReference>
<keyword evidence="6 7" id="KW-0862">Zinc</keyword>
<dbReference type="GO" id="GO:0043122">
    <property type="term" value="P:regulation of canonical NF-kappaB signal transduction"/>
    <property type="evidence" value="ECO:0007669"/>
    <property type="project" value="TreeGrafter"/>
</dbReference>
<dbReference type="OMA" id="FMHLQAL"/>
<dbReference type="Pfam" id="PF02176">
    <property type="entry name" value="zf-TRAF"/>
    <property type="match status" value="2"/>
</dbReference>
<feature type="domain" description="RING-type" evidence="9">
    <location>
        <begin position="32"/>
        <end position="70"/>
    </location>
</feature>
<accession>A0A8B7PEP5</accession>
<dbReference type="Pfam" id="PF13923">
    <property type="entry name" value="zf-C3HC4_2"/>
    <property type="match status" value="1"/>
</dbReference>
<evidence type="ECO:0000313" key="12">
    <source>
        <dbReference type="Proteomes" id="UP000694843"/>
    </source>
</evidence>
<dbReference type="Proteomes" id="UP000694843">
    <property type="component" value="Unplaced"/>
</dbReference>
<dbReference type="GO" id="GO:0005737">
    <property type="term" value="C:cytoplasm"/>
    <property type="evidence" value="ECO:0007669"/>
    <property type="project" value="UniProtKB-SubCell"/>
</dbReference>
<dbReference type="PANTHER" id="PTHR10131">
    <property type="entry name" value="TNF RECEPTOR ASSOCIATED FACTOR"/>
    <property type="match status" value="1"/>
</dbReference>
<dbReference type="InterPro" id="IPR001841">
    <property type="entry name" value="Znf_RING"/>
</dbReference>
<dbReference type="Pfam" id="PF21355">
    <property type="entry name" value="TRAF-mep_MATH"/>
    <property type="match status" value="1"/>
</dbReference>
<gene>
    <name evidence="13 14" type="primary">LOC108680316</name>
</gene>
<evidence type="ECO:0000256" key="4">
    <source>
        <dbReference type="ARBA" id="ARBA00022737"/>
    </source>
</evidence>
<evidence type="ECO:0000256" key="8">
    <source>
        <dbReference type="SAM" id="MobiDB-lite"/>
    </source>
</evidence>
<dbReference type="OrthoDB" id="6499288at2759"/>
<keyword evidence="4" id="KW-0677">Repeat</keyword>
<name>A0A8B7PEP5_HYAAZ</name>
<dbReference type="PROSITE" id="PS50145">
    <property type="entry name" value="ZF_TRAF"/>
    <property type="match status" value="2"/>
</dbReference>
<dbReference type="InterPro" id="IPR012227">
    <property type="entry name" value="TNF_rcpt-assoc_TRAF_met"/>
</dbReference>
<feature type="domain" description="MATH" evidence="10">
    <location>
        <begin position="424"/>
        <end position="574"/>
    </location>
</feature>
<feature type="compositionally biased region" description="Polar residues" evidence="8">
    <location>
        <begin position="266"/>
        <end position="279"/>
    </location>
</feature>
<dbReference type="InterPro" id="IPR049342">
    <property type="entry name" value="TRAF1-6_MATH_dom"/>
</dbReference>
<evidence type="ECO:0000259" key="11">
    <source>
        <dbReference type="PROSITE" id="PS50145"/>
    </source>
</evidence>
<evidence type="ECO:0000259" key="10">
    <source>
        <dbReference type="PROSITE" id="PS50144"/>
    </source>
</evidence>
<sequence length="595" mass="66676">MDDDLELTGTLVSRQGGYDYEFVDPLDPKYECGICLLALRLPHQTVCGHRFCRDCIATCLSTRGVCPLDNRELGVGDVFPDACIEREVLELLVRCPGHSHGCQRVISLRNLQPHIQACNYQVVLCPNQCASTVLCGELQQHLQETCALRPTQCSLCKAVYTLDKEQVHRSVCGDVSVRCDACGEEVRRADLAAHLTSSCPHTTVPCTYAEFACQYKCKRMLLEQHLKTDVQLHLQLVSSAYKKMSTFVSELSRTVGVIQSPSFSRQPSLRSQVSTSSPIQEEPEHGLEKTYGDAAAYDNNKKYVKMEQVEEAQSDCEWPPVEGAQALPDEVKIKSKLDNKKREAISAEAQRHQLHLSNLNSGLGSSSKVSSNEKILRAISDKVVDLDQRMLEETIRLDNLAKQMDGLEELWNRKYLALSGRFCGGDFTWRVHNFSGLCAELENKNLSSYSPPFYTSQFGYKCCIRLGIKCINGQQHLSLCILFMKGEYDDILEWPFRGRITLGLLDCSANNKKRHFFECLDSSPHLQAFQRPTGVRNDKSFGFTEFCSFEDLYNRKPHGACYVVNNTLTVRVMVVPCPGAAVAISPKHESGGIND</sequence>
<dbReference type="KEGG" id="hazt:108680316"/>
<feature type="domain" description="TRAF-type" evidence="11">
    <location>
        <begin position="114"/>
        <end position="157"/>
    </location>
</feature>
<dbReference type="InterPro" id="IPR001293">
    <property type="entry name" value="Znf_TRAF"/>
</dbReference>